<gene>
    <name evidence="1" type="ORF">K2173_004441</name>
</gene>
<sequence>MMSNQGFGDFYRLRHRSPSPMASSNLISNVAGTGLGGWNGLPLEWTSWNDNGLAKCPASPSSYTVKRILRLEIPVDTYPNSSTGSCIRLLSPRKLKITIKRRVQRQTKRAHIQNRLETFIGDLRGNFDPKNEPNLLDLRHVYYVDGIIPFNLAY</sequence>
<dbReference type="Proteomes" id="UP001159364">
    <property type="component" value="Linkage Group LG06"/>
</dbReference>
<organism evidence="1 2">
    <name type="scientific">Erythroxylum novogranatense</name>
    <dbReference type="NCBI Taxonomy" id="1862640"/>
    <lineage>
        <taxon>Eukaryota</taxon>
        <taxon>Viridiplantae</taxon>
        <taxon>Streptophyta</taxon>
        <taxon>Embryophyta</taxon>
        <taxon>Tracheophyta</taxon>
        <taxon>Spermatophyta</taxon>
        <taxon>Magnoliopsida</taxon>
        <taxon>eudicotyledons</taxon>
        <taxon>Gunneridae</taxon>
        <taxon>Pentapetalae</taxon>
        <taxon>rosids</taxon>
        <taxon>fabids</taxon>
        <taxon>Malpighiales</taxon>
        <taxon>Erythroxylaceae</taxon>
        <taxon>Erythroxylum</taxon>
    </lineage>
</organism>
<dbReference type="EMBL" id="JAIWQS010000006">
    <property type="protein sequence ID" value="KAJ8761665.1"/>
    <property type="molecule type" value="Genomic_DNA"/>
</dbReference>
<reference evidence="1 2" key="1">
    <citation type="submission" date="2021-09" db="EMBL/GenBank/DDBJ databases">
        <title>Genomic insights and catalytic innovation underlie evolution of tropane alkaloids biosynthesis.</title>
        <authorList>
            <person name="Wang Y.-J."/>
            <person name="Tian T."/>
            <person name="Huang J.-P."/>
            <person name="Huang S.-X."/>
        </authorList>
    </citation>
    <scope>NUCLEOTIDE SEQUENCE [LARGE SCALE GENOMIC DNA]</scope>
    <source>
        <strain evidence="1">KIB-2018</strain>
        <tissue evidence="1">Leaf</tissue>
    </source>
</reference>
<protein>
    <submittedName>
        <fullName evidence="1">Uncharacterized protein</fullName>
    </submittedName>
</protein>
<keyword evidence="2" id="KW-1185">Reference proteome</keyword>
<comment type="caution">
    <text evidence="1">The sequence shown here is derived from an EMBL/GenBank/DDBJ whole genome shotgun (WGS) entry which is preliminary data.</text>
</comment>
<evidence type="ECO:0000313" key="1">
    <source>
        <dbReference type="EMBL" id="KAJ8761665.1"/>
    </source>
</evidence>
<proteinExistence type="predicted"/>
<evidence type="ECO:0000313" key="2">
    <source>
        <dbReference type="Proteomes" id="UP001159364"/>
    </source>
</evidence>
<accession>A0AAV8T4H1</accession>
<dbReference type="AlphaFoldDB" id="A0AAV8T4H1"/>
<name>A0AAV8T4H1_9ROSI</name>